<gene>
    <name evidence="2" type="ORF">EHQ17_04245</name>
</gene>
<dbReference type="RefSeq" id="WP_135592963.1">
    <property type="nucleotide sequence ID" value="NZ_RQEZ01000034.1"/>
</dbReference>
<keyword evidence="1" id="KW-0812">Transmembrane</keyword>
<dbReference type="Proteomes" id="UP000298277">
    <property type="component" value="Unassembled WGS sequence"/>
</dbReference>
<accession>A0A5F1YDN3</accession>
<keyword evidence="1" id="KW-1133">Transmembrane helix</keyword>
<protein>
    <submittedName>
        <fullName evidence="2">DUF485 domain-containing protein</fullName>
    </submittedName>
</protein>
<proteinExistence type="predicted"/>
<evidence type="ECO:0000256" key="1">
    <source>
        <dbReference type="SAM" id="Phobius"/>
    </source>
</evidence>
<organism evidence="2 3">
    <name type="scientific">Leptospira gomenensis</name>
    <dbReference type="NCBI Taxonomy" id="2484974"/>
    <lineage>
        <taxon>Bacteria</taxon>
        <taxon>Pseudomonadati</taxon>
        <taxon>Spirochaetota</taxon>
        <taxon>Spirochaetia</taxon>
        <taxon>Leptospirales</taxon>
        <taxon>Leptospiraceae</taxon>
        <taxon>Leptospira</taxon>
    </lineage>
</organism>
<dbReference type="GO" id="GO:0005886">
    <property type="term" value="C:plasma membrane"/>
    <property type="evidence" value="ECO:0007669"/>
    <property type="project" value="TreeGrafter"/>
</dbReference>
<dbReference type="EMBL" id="RQFA01000022">
    <property type="protein sequence ID" value="TGK36366.1"/>
    <property type="molecule type" value="Genomic_DNA"/>
</dbReference>
<keyword evidence="3" id="KW-1185">Reference proteome</keyword>
<dbReference type="Pfam" id="PF04341">
    <property type="entry name" value="DUF485"/>
    <property type="match status" value="1"/>
</dbReference>
<comment type="caution">
    <text evidence="2">The sequence shown here is derived from an EMBL/GenBank/DDBJ whole genome shotgun (WGS) entry which is preliminary data.</text>
</comment>
<evidence type="ECO:0000313" key="2">
    <source>
        <dbReference type="EMBL" id="TGK36366.1"/>
    </source>
</evidence>
<evidence type="ECO:0000313" key="3">
    <source>
        <dbReference type="Proteomes" id="UP000298277"/>
    </source>
</evidence>
<dbReference type="AlphaFoldDB" id="A0A5F1YDN3"/>
<dbReference type="InterPro" id="IPR052959">
    <property type="entry name" value="Inner_membrane_assoc"/>
</dbReference>
<dbReference type="PANTHER" id="PTHR38598:SF1">
    <property type="entry name" value="INNER MEMBRANE PROTEIN YJCH"/>
    <property type="match status" value="1"/>
</dbReference>
<keyword evidence="1" id="KW-0472">Membrane</keyword>
<feature type="transmembrane region" description="Helical" evidence="1">
    <location>
        <begin position="21"/>
        <end position="46"/>
    </location>
</feature>
<dbReference type="PANTHER" id="PTHR38598">
    <property type="entry name" value="INNER MEMBRANE PROTEIN YJCH"/>
    <property type="match status" value="1"/>
</dbReference>
<dbReference type="InterPro" id="IPR007436">
    <property type="entry name" value="DUF485"/>
</dbReference>
<reference evidence="2" key="1">
    <citation type="journal article" date="2019" name="PLoS Negl. Trop. Dis.">
        <title>Revisiting the worldwide diversity of Leptospira species in the environment.</title>
        <authorList>
            <person name="Vincent A.T."/>
            <person name="Schiettekatte O."/>
            <person name="Bourhy P."/>
            <person name="Veyrier F.J."/>
            <person name="Picardeau M."/>
        </authorList>
    </citation>
    <scope>NUCLEOTIDE SEQUENCE [LARGE SCALE GENOMIC DNA]</scope>
    <source>
        <strain evidence="2">201800299</strain>
    </source>
</reference>
<sequence>MKMTPQELIQDPDFKKLVRTRWIVSFVLLGLLFLFYYGYILIAAFYPSFFARKFGPFSNFGILTSAAVIFFSWILTLVYVVWANRFYDRNAARLRKRTED</sequence>
<dbReference type="OrthoDB" id="9799991at2"/>
<name>A0A5F1YDN3_9LEPT</name>
<feature type="transmembrane region" description="Helical" evidence="1">
    <location>
        <begin position="66"/>
        <end position="87"/>
    </location>
</feature>